<dbReference type="InterPro" id="IPR050980">
    <property type="entry name" value="2C_sensor_his_kinase"/>
</dbReference>
<dbReference type="PROSITE" id="PS50109">
    <property type="entry name" value="HIS_KIN"/>
    <property type="match status" value="1"/>
</dbReference>
<keyword evidence="7" id="KW-0067">ATP-binding</keyword>
<organism evidence="12 13">
    <name type="scientific">Methanoculleus frigidifontis</name>
    <dbReference type="NCBI Taxonomy" id="2584085"/>
    <lineage>
        <taxon>Archaea</taxon>
        <taxon>Methanobacteriati</taxon>
        <taxon>Methanobacteriota</taxon>
        <taxon>Stenosarchaea group</taxon>
        <taxon>Methanomicrobia</taxon>
        <taxon>Methanomicrobiales</taxon>
        <taxon>Methanomicrobiaceae</taxon>
        <taxon>Methanoculleus</taxon>
    </lineage>
</organism>
<feature type="coiled-coil region" evidence="8">
    <location>
        <begin position="376"/>
        <end position="410"/>
    </location>
</feature>
<dbReference type="InterPro" id="IPR005467">
    <property type="entry name" value="His_kinase_dom"/>
</dbReference>
<dbReference type="Pfam" id="PF00672">
    <property type="entry name" value="HAMP"/>
    <property type="match status" value="1"/>
</dbReference>
<comment type="caution">
    <text evidence="12">The sequence shown here is derived from an EMBL/GenBank/DDBJ whole genome shotgun (WGS) entry which is preliminary data.</text>
</comment>
<dbReference type="InterPro" id="IPR036890">
    <property type="entry name" value="HATPase_C_sf"/>
</dbReference>
<evidence type="ECO:0000256" key="7">
    <source>
        <dbReference type="ARBA" id="ARBA00022840"/>
    </source>
</evidence>
<sequence>MTPAARQLSFTRYLIIAMLLILIPIIVFISFIDYTDVEQTQVENSQILRKQTERSIVLSISLVDAGLKAFDDSLTEEMREGFVPFLAEYERAGSDPAEMDLAAVKAELGGIMDLYVINESGVIEYTTCEPDRGLDFSTIPYFYEYITDLRQNGSFAADRIVNEMSTGELRKYAYMPTPDRRYLLELGLAESEFQQYRSILKYSDTVAALIALNPNVENLRIFNWRGKQVTNVTVPGEEHRHAMVLQAYEQKQDLETVNETTGDVIRFIFVDLTSPEYASDLSLIVEMAYSTRFAAAQLNRLLLTHTFIAVIAVLFAVGLTAIAAHRVTQPIRRIADDVDTIAGGDLDHAVGATGGAEFVRLERSINTMVAALKTHIDRLTAAEQREREHSERLEEQVLERTADLQKSNEKVNLYLDIMTHDIGNANNVAGLYADHLLSEVAGEPEEAYVQNIRKGLQKSSQILKNVNTIRQIRESRLPLTSLALDPVIRSEIGHYSCAAIRYAGTDACVLADDLISVIFTNLLGNAVKFGGDGVRITIRVEDQGDTVTVTVEDTGPGIPDGMKETLFDRLSRGETKASGSGLGLYICKMLVERYGGRIWAGDRVPGRPEEGAAFRFTLRRGGPAA</sequence>
<evidence type="ECO:0000313" key="13">
    <source>
        <dbReference type="Proteomes" id="UP001168338"/>
    </source>
</evidence>
<dbReference type="SUPFAM" id="SSF55874">
    <property type="entry name" value="ATPase domain of HSP90 chaperone/DNA topoisomerase II/histidine kinase"/>
    <property type="match status" value="1"/>
</dbReference>
<accession>A0ABT8MD82</accession>
<evidence type="ECO:0000256" key="4">
    <source>
        <dbReference type="ARBA" id="ARBA00022679"/>
    </source>
</evidence>
<feature type="domain" description="Histidine kinase" evidence="10">
    <location>
        <begin position="518"/>
        <end position="622"/>
    </location>
</feature>
<comment type="catalytic activity">
    <reaction evidence="1">
        <text>ATP + protein L-histidine = ADP + protein N-phospho-L-histidine.</text>
        <dbReference type="EC" id="2.7.13.3"/>
    </reaction>
</comment>
<dbReference type="EMBL" id="VCYH01000011">
    <property type="protein sequence ID" value="MDN7025903.1"/>
    <property type="molecule type" value="Genomic_DNA"/>
</dbReference>
<keyword evidence="9" id="KW-0472">Membrane</keyword>
<dbReference type="Pfam" id="PF02518">
    <property type="entry name" value="HATPase_c"/>
    <property type="match status" value="1"/>
</dbReference>
<evidence type="ECO:0000259" key="11">
    <source>
        <dbReference type="PROSITE" id="PS50885"/>
    </source>
</evidence>
<dbReference type="InterPro" id="IPR004358">
    <property type="entry name" value="Sig_transdc_His_kin-like_C"/>
</dbReference>
<dbReference type="InterPro" id="IPR003594">
    <property type="entry name" value="HATPase_dom"/>
</dbReference>
<dbReference type="GO" id="GO:0016301">
    <property type="term" value="F:kinase activity"/>
    <property type="evidence" value="ECO:0007669"/>
    <property type="project" value="UniProtKB-KW"/>
</dbReference>
<evidence type="ECO:0000313" key="12">
    <source>
        <dbReference type="EMBL" id="MDN7025903.1"/>
    </source>
</evidence>
<evidence type="ECO:0000256" key="9">
    <source>
        <dbReference type="SAM" id="Phobius"/>
    </source>
</evidence>
<dbReference type="CDD" id="cd06225">
    <property type="entry name" value="HAMP"/>
    <property type="match status" value="1"/>
</dbReference>
<keyword evidence="13" id="KW-1185">Reference proteome</keyword>
<evidence type="ECO:0000256" key="3">
    <source>
        <dbReference type="ARBA" id="ARBA00022553"/>
    </source>
</evidence>
<dbReference type="Gene3D" id="3.30.565.10">
    <property type="entry name" value="Histidine kinase-like ATPase, C-terminal domain"/>
    <property type="match status" value="1"/>
</dbReference>
<evidence type="ECO:0000256" key="5">
    <source>
        <dbReference type="ARBA" id="ARBA00022741"/>
    </source>
</evidence>
<dbReference type="SMART" id="SM00387">
    <property type="entry name" value="HATPase_c"/>
    <property type="match status" value="1"/>
</dbReference>
<dbReference type="SMART" id="SM00304">
    <property type="entry name" value="HAMP"/>
    <property type="match status" value="1"/>
</dbReference>
<keyword evidence="8" id="KW-0175">Coiled coil</keyword>
<keyword evidence="4" id="KW-0808">Transferase</keyword>
<protein>
    <recommendedName>
        <fullName evidence="2">histidine kinase</fullName>
        <ecNumber evidence="2">2.7.13.3</ecNumber>
    </recommendedName>
</protein>
<name>A0ABT8MD82_9EURY</name>
<dbReference type="InterPro" id="IPR003660">
    <property type="entry name" value="HAMP_dom"/>
</dbReference>
<proteinExistence type="predicted"/>
<gene>
    <name evidence="12" type="ORF">FGU65_13595</name>
</gene>
<reference evidence="12" key="1">
    <citation type="submission" date="2019-05" db="EMBL/GenBank/DDBJ databases">
        <title>Methanoculleus sp. FWC-SCC1, a methanogenic archaeon isolated from deep marine cold seep.</title>
        <authorList>
            <person name="Chen Y.-W."/>
            <person name="Chen S.-C."/>
            <person name="Teng N.-H."/>
            <person name="Lai M.-C."/>
        </authorList>
    </citation>
    <scope>NUCLEOTIDE SEQUENCE</scope>
    <source>
        <strain evidence="12">FWC-SCC1</strain>
    </source>
</reference>
<dbReference type="PROSITE" id="PS50885">
    <property type="entry name" value="HAMP"/>
    <property type="match status" value="1"/>
</dbReference>
<keyword evidence="9" id="KW-1133">Transmembrane helix</keyword>
<evidence type="ECO:0000256" key="6">
    <source>
        <dbReference type="ARBA" id="ARBA00022777"/>
    </source>
</evidence>
<keyword evidence="5" id="KW-0547">Nucleotide-binding</keyword>
<keyword evidence="6 12" id="KW-0418">Kinase</keyword>
<dbReference type="Proteomes" id="UP001168338">
    <property type="component" value="Unassembled WGS sequence"/>
</dbReference>
<feature type="transmembrane region" description="Helical" evidence="9">
    <location>
        <begin position="302"/>
        <end position="324"/>
    </location>
</feature>
<evidence type="ECO:0000259" key="10">
    <source>
        <dbReference type="PROSITE" id="PS50109"/>
    </source>
</evidence>
<evidence type="ECO:0000256" key="2">
    <source>
        <dbReference type="ARBA" id="ARBA00012438"/>
    </source>
</evidence>
<dbReference type="EC" id="2.7.13.3" evidence="2"/>
<dbReference type="Gene3D" id="6.10.340.10">
    <property type="match status" value="1"/>
</dbReference>
<dbReference type="PANTHER" id="PTHR44936:SF10">
    <property type="entry name" value="SENSOR PROTEIN RSTB"/>
    <property type="match status" value="1"/>
</dbReference>
<evidence type="ECO:0000256" key="8">
    <source>
        <dbReference type="SAM" id="Coils"/>
    </source>
</evidence>
<dbReference type="PANTHER" id="PTHR44936">
    <property type="entry name" value="SENSOR PROTEIN CREC"/>
    <property type="match status" value="1"/>
</dbReference>
<keyword evidence="3" id="KW-0597">Phosphoprotein</keyword>
<evidence type="ECO:0000256" key="1">
    <source>
        <dbReference type="ARBA" id="ARBA00000085"/>
    </source>
</evidence>
<dbReference type="SUPFAM" id="SSF158472">
    <property type="entry name" value="HAMP domain-like"/>
    <property type="match status" value="1"/>
</dbReference>
<dbReference type="PRINTS" id="PR00344">
    <property type="entry name" value="BCTRLSENSOR"/>
</dbReference>
<keyword evidence="9" id="KW-0812">Transmembrane</keyword>
<feature type="domain" description="HAMP" evidence="11">
    <location>
        <begin position="325"/>
        <end position="377"/>
    </location>
</feature>
<feature type="transmembrane region" description="Helical" evidence="9">
    <location>
        <begin position="12"/>
        <end position="32"/>
    </location>
</feature>